<dbReference type="Proteomes" id="UP001501166">
    <property type="component" value="Unassembled WGS sequence"/>
</dbReference>
<proteinExistence type="predicted"/>
<dbReference type="EMBL" id="BAAACW010000114">
    <property type="protein sequence ID" value="GAA0366427.1"/>
    <property type="molecule type" value="Genomic_DNA"/>
</dbReference>
<evidence type="ECO:0000256" key="1">
    <source>
        <dbReference type="SAM" id="MobiDB-lite"/>
    </source>
</evidence>
<organism evidence="2 3">
    <name type="scientific">Alkalibacterium iburiense</name>
    <dbReference type="NCBI Taxonomy" id="290589"/>
    <lineage>
        <taxon>Bacteria</taxon>
        <taxon>Bacillati</taxon>
        <taxon>Bacillota</taxon>
        <taxon>Bacilli</taxon>
        <taxon>Lactobacillales</taxon>
        <taxon>Carnobacteriaceae</taxon>
        <taxon>Alkalibacterium</taxon>
    </lineage>
</organism>
<keyword evidence="3" id="KW-1185">Reference proteome</keyword>
<protein>
    <submittedName>
        <fullName evidence="2">Uncharacterized protein</fullName>
    </submittedName>
</protein>
<feature type="compositionally biased region" description="Basic residues" evidence="1">
    <location>
        <begin position="40"/>
        <end position="53"/>
    </location>
</feature>
<sequence length="53" mass="6320">MSLIKKIKEKFSSRKSKTLSEFRKELKERDIKLKKDQNNGKKHSKSKGRSRND</sequence>
<feature type="compositionally biased region" description="Basic and acidic residues" evidence="1">
    <location>
        <begin position="28"/>
        <end position="39"/>
    </location>
</feature>
<evidence type="ECO:0000313" key="2">
    <source>
        <dbReference type="EMBL" id="GAA0366427.1"/>
    </source>
</evidence>
<evidence type="ECO:0000313" key="3">
    <source>
        <dbReference type="Proteomes" id="UP001501166"/>
    </source>
</evidence>
<accession>A0ABN0XKF0</accession>
<dbReference type="RefSeq" id="WP_343755907.1">
    <property type="nucleotide sequence ID" value="NZ_BAAACW010000114.1"/>
</dbReference>
<name>A0ABN0XKF0_9LACT</name>
<comment type="caution">
    <text evidence="2">The sequence shown here is derived from an EMBL/GenBank/DDBJ whole genome shotgun (WGS) entry which is preliminary data.</text>
</comment>
<reference evidence="2 3" key="1">
    <citation type="journal article" date="2019" name="Int. J. Syst. Evol. Microbiol.">
        <title>The Global Catalogue of Microorganisms (GCM) 10K type strain sequencing project: providing services to taxonomists for standard genome sequencing and annotation.</title>
        <authorList>
            <consortium name="The Broad Institute Genomics Platform"/>
            <consortium name="The Broad Institute Genome Sequencing Center for Infectious Disease"/>
            <person name="Wu L."/>
            <person name="Ma J."/>
        </authorList>
    </citation>
    <scope>NUCLEOTIDE SEQUENCE [LARGE SCALE GENOMIC DNA]</scope>
    <source>
        <strain evidence="2 3">JCM 12662</strain>
    </source>
</reference>
<gene>
    <name evidence="2" type="ORF">GCM10008932_18210</name>
</gene>
<feature type="region of interest" description="Disordered" evidence="1">
    <location>
        <begin position="28"/>
        <end position="53"/>
    </location>
</feature>